<evidence type="ECO:0000313" key="3">
    <source>
        <dbReference type="Proteomes" id="UP000307808"/>
    </source>
</evidence>
<sequence>MTAAFLITPLAGCAAEPESGLAAESLTPAPLSTPTASPTASPSATVTETDCMLPVVFEGRPYRMLLIGDTPVERGGRVGEGTFGPCPGSESDAPPVTSSG</sequence>
<dbReference type="EMBL" id="SZPY01000001">
    <property type="protein sequence ID" value="TKI64308.1"/>
    <property type="molecule type" value="Genomic_DNA"/>
</dbReference>
<accession>A0A4U2YS98</accession>
<keyword evidence="3" id="KW-1185">Reference proteome</keyword>
<name>A0A4U2YS98_9ACTN</name>
<organism evidence="2 3">
    <name type="scientific">Nocardioides jishulii</name>
    <dbReference type="NCBI Taxonomy" id="2575440"/>
    <lineage>
        <taxon>Bacteria</taxon>
        <taxon>Bacillati</taxon>
        <taxon>Actinomycetota</taxon>
        <taxon>Actinomycetes</taxon>
        <taxon>Propionibacteriales</taxon>
        <taxon>Nocardioidaceae</taxon>
        <taxon>Nocardioides</taxon>
    </lineage>
</organism>
<evidence type="ECO:0000313" key="2">
    <source>
        <dbReference type="EMBL" id="TKI64308.1"/>
    </source>
</evidence>
<feature type="region of interest" description="Disordered" evidence="1">
    <location>
        <begin position="73"/>
        <end position="100"/>
    </location>
</feature>
<dbReference type="RefSeq" id="WP_137064769.1">
    <property type="nucleotide sequence ID" value="NZ_CP040748.1"/>
</dbReference>
<reference evidence="2 3" key="1">
    <citation type="submission" date="2019-04" db="EMBL/GenBank/DDBJ databases">
        <authorList>
            <person name="Dong K."/>
        </authorList>
    </citation>
    <scope>NUCLEOTIDE SEQUENCE [LARGE SCALE GENOMIC DNA]</scope>
    <source>
        <strain evidence="3">dk3543</strain>
    </source>
</reference>
<comment type="caution">
    <text evidence="2">The sequence shown here is derived from an EMBL/GenBank/DDBJ whole genome shotgun (WGS) entry which is preliminary data.</text>
</comment>
<proteinExistence type="predicted"/>
<protein>
    <submittedName>
        <fullName evidence="2">Uncharacterized protein</fullName>
    </submittedName>
</protein>
<evidence type="ECO:0000256" key="1">
    <source>
        <dbReference type="SAM" id="MobiDB-lite"/>
    </source>
</evidence>
<dbReference type="AlphaFoldDB" id="A0A4U2YS98"/>
<feature type="region of interest" description="Disordered" evidence="1">
    <location>
        <begin position="19"/>
        <end position="45"/>
    </location>
</feature>
<feature type="compositionally biased region" description="Low complexity" evidence="1">
    <location>
        <begin position="25"/>
        <end position="45"/>
    </location>
</feature>
<gene>
    <name evidence="2" type="ORF">FC770_03960</name>
</gene>
<dbReference type="Proteomes" id="UP000307808">
    <property type="component" value="Unassembled WGS sequence"/>
</dbReference>